<organism evidence="1 2">
    <name type="scientific">Bacteroides sedimenti</name>
    <dbReference type="NCBI Taxonomy" id="2136147"/>
    <lineage>
        <taxon>Bacteria</taxon>
        <taxon>Pseudomonadati</taxon>
        <taxon>Bacteroidota</taxon>
        <taxon>Bacteroidia</taxon>
        <taxon>Bacteroidales</taxon>
        <taxon>Bacteroidaceae</taxon>
        <taxon>Bacteroides</taxon>
    </lineage>
</organism>
<evidence type="ECO:0008006" key="3">
    <source>
        <dbReference type="Google" id="ProtNLM"/>
    </source>
</evidence>
<name>A0ABM8IGV2_9BACE</name>
<proteinExistence type="predicted"/>
<dbReference type="EMBL" id="AP028055">
    <property type="protein sequence ID" value="BEG98763.1"/>
    <property type="molecule type" value="Genomic_DNA"/>
</dbReference>
<evidence type="ECO:0000313" key="1">
    <source>
        <dbReference type="EMBL" id="BEG98763.1"/>
    </source>
</evidence>
<reference evidence="1 2" key="1">
    <citation type="submission" date="2023-04" db="EMBL/GenBank/DDBJ databases">
        <title>Draft genome sequence of acteroides sedimenti strain YN3PY1.</title>
        <authorList>
            <person name="Yoshida N."/>
        </authorList>
    </citation>
    <scope>NUCLEOTIDE SEQUENCE [LARGE SCALE GENOMIC DNA]</scope>
    <source>
        <strain evidence="1 2">YN3PY1</strain>
    </source>
</reference>
<dbReference type="RefSeq" id="WP_353333973.1">
    <property type="nucleotide sequence ID" value="NZ_AP028055.1"/>
</dbReference>
<keyword evidence="2" id="KW-1185">Reference proteome</keyword>
<sequence>MSKTYSEQITKVQLLTTGLKKNIELVKNKGLDEHFISKLEAEIVLAAGYNKETEQLRIDLRKKTIQANQKLAEVKQMVKEAKKVIKGDFAQTQWKEFGIIDKR</sequence>
<protein>
    <recommendedName>
        <fullName evidence="3">Mobilization protein</fullName>
    </recommendedName>
</protein>
<dbReference type="Proteomes" id="UP001496674">
    <property type="component" value="Chromosome"/>
</dbReference>
<accession>A0ABM8IGV2</accession>
<evidence type="ECO:0000313" key="2">
    <source>
        <dbReference type="Proteomes" id="UP001496674"/>
    </source>
</evidence>
<gene>
    <name evidence="1" type="ORF">BSYN_10280</name>
</gene>